<evidence type="ECO:0000313" key="9">
    <source>
        <dbReference type="Proteomes" id="UP000177579"/>
    </source>
</evidence>
<organism evidence="8 9">
    <name type="scientific">Candidatus Falkowbacteria bacterium RIFOXYD2_FULL_34_120</name>
    <dbReference type="NCBI Taxonomy" id="1798007"/>
    <lineage>
        <taxon>Bacteria</taxon>
        <taxon>Candidatus Falkowiibacteriota</taxon>
    </lineage>
</organism>
<evidence type="ECO:0000256" key="5">
    <source>
        <dbReference type="ARBA" id="ARBA00023004"/>
    </source>
</evidence>
<proteinExistence type="predicted"/>
<keyword evidence="6" id="KW-0411">Iron-sulfur</keyword>
<feature type="domain" description="Radical SAM core" evidence="7">
    <location>
        <begin position="3"/>
        <end position="221"/>
    </location>
</feature>
<dbReference type="PANTHER" id="PTHR11228">
    <property type="entry name" value="RADICAL SAM DOMAIN PROTEIN"/>
    <property type="match status" value="1"/>
</dbReference>
<evidence type="ECO:0000259" key="7">
    <source>
        <dbReference type="PROSITE" id="PS51918"/>
    </source>
</evidence>
<dbReference type="PROSITE" id="PS51918">
    <property type="entry name" value="RADICAL_SAM"/>
    <property type="match status" value="1"/>
</dbReference>
<evidence type="ECO:0000256" key="1">
    <source>
        <dbReference type="ARBA" id="ARBA00001966"/>
    </source>
</evidence>
<dbReference type="InterPro" id="IPR007197">
    <property type="entry name" value="rSAM"/>
</dbReference>
<sequence length="335" mass="39353">MIKKNLPKLDFNVTNRCNFRCIHCCFRSGERLLEEFSLEKIKEVLNDFISLGGKRIDITGGEPLLRNDIFDIVKFAKSLNLKVELVTNASLLNKSKLERFKRIGLDDIAISLDGVNYDTYSRIRPINKRTHDYIIENIKECVRQGFYTKINTVVFRSNFQELIKINDFAIKIGVSEHGLYYFTPVGRGNDNKEEIVDPFAWLELAREKFIPRQNKIKLSLETPILETKNTKKVNISCYLENPWHLQLLPDGNVYPCAIMAFYNRPCGNLYEKSLKDIWYDKKLWNGEYYQQNVMPLINKYKSCINFGKKFKDIIKKKNYKFVCLMCKCDCKQLKK</sequence>
<reference evidence="8 9" key="1">
    <citation type="journal article" date="2016" name="Nat. Commun.">
        <title>Thousands of microbial genomes shed light on interconnected biogeochemical processes in an aquifer system.</title>
        <authorList>
            <person name="Anantharaman K."/>
            <person name="Brown C.T."/>
            <person name="Hug L.A."/>
            <person name="Sharon I."/>
            <person name="Castelle C.J."/>
            <person name="Probst A.J."/>
            <person name="Thomas B.C."/>
            <person name="Singh A."/>
            <person name="Wilkins M.J."/>
            <person name="Karaoz U."/>
            <person name="Brodie E.L."/>
            <person name="Williams K.H."/>
            <person name="Hubbard S.S."/>
            <person name="Banfield J.F."/>
        </authorList>
    </citation>
    <scope>NUCLEOTIDE SEQUENCE [LARGE SCALE GENOMIC DNA]</scope>
</reference>
<evidence type="ECO:0000256" key="6">
    <source>
        <dbReference type="ARBA" id="ARBA00023014"/>
    </source>
</evidence>
<dbReference type="AlphaFoldDB" id="A0A1F5TRF4"/>
<comment type="cofactor">
    <cofactor evidence="1">
        <name>[4Fe-4S] cluster</name>
        <dbReference type="ChEBI" id="CHEBI:49883"/>
    </cofactor>
</comment>
<dbReference type="SFLD" id="SFLDG01386">
    <property type="entry name" value="main_SPASM_domain-containing"/>
    <property type="match status" value="1"/>
</dbReference>
<dbReference type="GO" id="GO:0051539">
    <property type="term" value="F:4 iron, 4 sulfur cluster binding"/>
    <property type="evidence" value="ECO:0007669"/>
    <property type="project" value="UniProtKB-KW"/>
</dbReference>
<dbReference type="InterPro" id="IPR023885">
    <property type="entry name" value="4Fe4S-binding_SPASM_dom"/>
</dbReference>
<keyword evidence="2" id="KW-0004">4Fe-4S</keyword>
<dbReference type="InterPro" id="IPR058240">
    <property type="entry name" value="rSAM_sf"/>
</dbReference>
<dbReference type="Proteomes" id="UP000177579">
    <property type="component" value="Unassembled WGS sequence"/>
</dbReference>
<dbReference type="SFLD" id="SFLDG01067">
    <property type="entry name" value="SPASM/twitch_domain_containing"/>
    <property type="match status" value="1"/>
</dbReference>
<dbReference type="Pfam" id="PF04055">
    <property type="entry name" value="Radical_SAM"/>
    <property type="match status" value="1"/>
</dbReference>
<evidence type="ECO:0000313" key="8">
    <source>
        <dbReference type="EMBL" id="OGF41374.1"/>
    </source>
</evidence>
<dbReference type="EMBL" id="MFGO01000010">
    <property type="protein sequence ID" value="OGF41374.1"/>
    <property type="molecule type" value="Genomic_DNA"/>
</dbReference>
<evidence type="ECO:0000256" key="2">
    <source>
        <dbReference type="ARBA" id="ARBA00022485"/>
    </source>
</evidence>
<keyword evidence="4" id="KW-0479">Metal-binding</keyword>
<name>A0A1F5TRF4_9BACT</name>
<accession>A0A1F5TRF4</accession>
<evidence type="ECO:0000256" key="4">
    <source>
        <dbReference type="ARBA" id="ARBA00022723"/>
    </source>
</evidence>
<evidence type="ECO:0000256" key="3">
    <source>
        <dbReference type="ARBA" id="ARBA00022691"/>
    </source>
</evidence>
<dbReference type="InterPro" id="IPR050377">
    <property type="entry name" value="Radical_SAM_PqqE_MftC-like"/>
</dbReference>
<dbReference type="SFLD" id="SFLDG01387">
    <property type="entry name" value="BtrN-like_SPASM_domain_contain"/>
    <property type="match status" value="1"/>
</dbReference>
<keyword evidence="3" id="KW-0949">S-adenosyl-L-methionine</keyword>
<comment type="caution">
    <text evidence="8">The sequence shown here is derived from an EMBL/GenBank/DDBJ whole genome shotgun (WGS) entry which is preliminary data.</text>
</comment>
<dbReference type="InterPro" id="IPR034391">
    <property type="entry name" value="AdoMet-like_SPASM_containing"/>
</dbReference>
<protein>
    <recommendedName>
        <fullName evidence="7">Radical SAM core domain-containing protein</fullName>
    </recommendedName>
</protein>
<dbReference type="GO" id="GO:0003824">
    <property type="term" value="F:catalytic activity"/>
    <property type="evidence" value="ECO:0007669"/>
    <property type="project" value="InterPro"/>
</dbReference>
<dbReference type="GO" id="GO:0046872">
    <property type="term" value="F:metal ion binding"/>
    <property type="evidence" value="ECO:0007669"/>
    <property type="project" value="UniProtKB-KW"/>
</dbReference>
<dbReference type="InterPro" id="IPR006638">
    <property type="entry name" value="Elp3/MiaA/NifB-like_rSAM"/>
</dbReference>
<dbReference type="PIRSF" id="PIRSF037420">
    <property type="entry name" value="PQQ_syn_pqqE"/>
    <property type="match status" value="1"/>
</dbReference>
<dbReference type="PANTHER" id="PTHR11228:SF7">
    <property type="entry name" value="PQQA PEPTIDE CYCLASE"/>
    <property type="match status" value="1"/>
</dbReference>
<dbReference type="Gene3D" id="3.20.20.70">
    <property type="entry name" value="Aldolase class I"/>
    <property type="match status" value="1"/>
</dbReference>
<dbReference type="Pfam" id="PF13186">
    <property type="entry name" value="SPASM"/>
    <property type="match status" value="1"/>
</dbReference>
<dbReference type="InterPro" id="IPR017200">
    <property type="entry name" value="PqqE-like"/>
</dbReference>
<dbReference type="SFLD" id="SFLDS00029">
    <property type="entry name" value="Radical_SAM"/>
    <property type="match status" value="1"/>
</dbReference>
<gene>
    <name evidence="8" type="ORF">A2531_07240</name>
</gene>
<dbReference type="SMART" id="SM00729">
    <property type="entry name" value="Elp3"/>
    <property type="match status" value="1"/>
</dbReference>
<dbReference type="CDD" id="cd01335">
    <property type="entry name" value="Radical_SAM"/>
    <property type="match status" value="1"/>
</dbReference>
<dbReference type="SUPFAM" id="SSF102114">
    <property type="entry name" value="Radical SAM enzymes"/>
    <property type="match status" value="1"/>
</dbReference>
<keyword evidence="5" id="KW-0408">Iron</keyword>
<dbReference type="InterPro" id="IPR013785">
    <property type="entry name" value="Aldolase_TIM"/>
</dbReference>